<feature type="active site" description="Proton donor/acceptor" evidence="6">
    <location>
        <position position="163"/>
    </location>
</feature>
<comment type="subcellular location">
    <subcellularLocation>
        <location evidence="6">Cytoplasm</location>
    </subcellularLocation>
</comment>
<organism evidence="8 9">
    <name type="scientific">Luteolibacter ambystomatis</name>
    <dbReference type="NCBI Taxonomy" id="2824561"/>
    <lineage>
        <taxon>Bacteria</taxon>
        <taxon>Pseudomonadati</taxon>
        <taxon>Verrucomicrobiota</taxon>
        <taxon>Verrucomicrobiia</taxon>
        <taxon>Verrucomicrobiales</taxon>
        <taxon>Verrucomicrobiaceae</taxon>
        <taxon>Luteolibacter</taxon>
    </lineage>
</organism>
<dbReference type="PIRSF" id="PIRSF000722">
    <property type="entry name" value="Acetate_prop_kin"/>
    <property type="match status" value="1"/>
</dbReference>
<dbReference type="InterPro" id="IPR000890">
    <property type="entry name" value="Aliphatic_acid_kin_short-chain"/>
</dbReference>
<keyword evidence="3 6" id="KW-0547">Nucleotide-binding</keyword>
<evidence type="ECO:0000256" key="5">
    <source>
        <dbReference type="ARBA" id="ARBA00022840"/>
    </source>
</evidence>
<dbReference type="RefSeq" id="WP_211629250.1">
    <property type="nucleotide sequence ID" value="NZ_CP073100.1"/>
</dbReference>
<dbReference type="GO" id="GO:0008776">
    <property type="term" value="F:acetate kinase activity"/>
    <property type="evidence" value="ECO:0007669"/>
    <property type="project" value="UniProtKB-UniRule"/>
</dbReference>
<dbReference type="PRINTS" id="PR00471">
    <property type="entry name" value="ACETATEKNASE"/>
</dbReference>
<dbReference type="AlphaFoldDB" id="A0A975G4N7"/>
<feature type="binding site" evidence="6">
    <location>
        <begin position="297"/>
        <end position="299"/>
    </location>
    <ligand>
        <name>ATP</name>
        <dbReference type="ChEBI" id="CHEBI:30616"/>
    </ligand>
</feature>
<dbReference type="Gene3D" id="3.30.420.40">
    <property type="match status" value="2"/>
</dbReference>
<evidence type="ECO:0000256" key="2">
    <source>
        <dbReference type="ARBA" id="ARBA00022679"/>
    </source>
</evidence>
<feature type="binding site" evidence="6">
    <location>
        <position position="21"/>
    </location>
    <ligand>
        <name>ATP</name>
        <dbReference type="ChEBI" id="CHEBI:30616"/>
    </ligand>
</feature>
<sequence length="418" mass="44974">MAGNRNPMRIIAVNAGSGSLKVSLFEVVPQDSMAEPREPLWTALLDTTAPDQPPDELLVSLDAGGISSRLGSISKDTPAETRIRGMLALMTRDSTLGGKPDAVVHRVVHGGERYTEAVRMTEEVEAGIDRLCAFAPLHNPVNLAGIRVAKEIFGDIPHVAVFDTAFHQRMPRYAATYAGPREWFERGIRRYGFHGTSFRWAAEYGAALLGRKNDPGLCLVICHLGGGCSLCATVGGWSIDTTMGFTPLDGIAMCTRSGSVDPGILIHLLREGMDTDELEELLNRQSGLLGLSGISGDTRVLIPLAEHGNEDARLAIGVFRHRLRRGIGGMLGSMGRTPDALIFTDVIGESAPSIRAAACEAFGFLGLRLDREANEAGSADREISCAESSGRVLVVRSREDWQMVRECAALLGDPEKSL</sequence>
<dbReference type="Proteomes" id="UP000676169">
    <property type="component" value="Chromosome"/>
</dbReference>
<comment type="cofactor">
    <cofactor evidence="6">
        <name>Mg(2+)</name>
        <dbReference type="ChEBI" id="CHEBI:18420"/>
    </cofactor>
    <cofactor evidence="6">
        <name>Mn(2+)</name>
        <dbReference type="ChEBI" id="CHEBI:29035"/>
    </cofactor>
    <text evidence="6">Mg(2+). Can also accept Mn(2+).</text>
</comment>
<dbReference type="NCBIfam" id="TIGR00016">
    <property type="entry name" value="ackA"/>
    <property type="match status" value="1"/>
</dbReference>
<name>A0A975G4N7_9BACT</name>
<dbReference type="SUPFAM" id="SSF53067">
    <property type="entry name" value="Actin-like ATPase domain"/>
    <property type="match status" value="2"/>
</dbReference>
<dbReference type="EC" id="2.7.2.1" evidence="6"/>
<feature type="binding site" evidence="6">
    <location>
        <begin position="223"/>
        <end position="227"/>
    </location>
    <ligand>
        <name>ATP</name>
        <dbReference type="ChEBI" id="CHEBI:30616"/>
    </ligand>
</feature>
<dbReference type="PROSITE" id="PS01076">
    <property type="entry name" value="ACETATE_KINASE_2"/>
    <property type="match status" value="1"/>
</dbReference>
<feature type="binding site" evidence="6">
    <location>
        <position position="106"/>
    </location>
    <ligand>
        <name>substrate</name>
    </ligand>
</feature>
<dbReference type="KEGG" id="lamb:KBB96_10265"/>
<evidence type="ECO:0000256" key="6">
    <source>
        <dbReference type="HAMAP-Rule" id="MF_00020"/>
    </source>
</evidence>
<dbReference type="InterPro" id="IPR004372">
    <property type="entry name" value="Ac/propionate_kinase"/>
</dbReference>
<comment type="caution">
    <text evidence="6">Lacks conserved residue(s) required for the propagation of feature annotation.</text>
</comment>
<feature type="site" description="Transition state stabilizer" evidence="6">
    <location>
        <position position="256"/>
    </location>
</feature>
<feature type="site" description="Transition state stabilizer" evidence="6">
    <location>
        <position position="194"/>
    </location>
</feature>
<keyword evidence="2 6" id="KW-0808">Transferase</keyword>
<dbReference type="InterPro" id="IPR023865">
    <property type="entry name" value="Aliphatic_acid_kinase_CS"/>
</dbReference>
<dbReference type="InterPro" id="IPR043129">
    <property type="entry name" value="ATPase_NBD"/>
</dbReference>
<evidence type="ECO:0000256" key="7">
    <source>
        <dbReference type="RuleBase" id="RU003835"/>
    </source>
</evidence>
<dbReference type="GO" id="GO:0006083">
    <property type="term" value="P:acetate metabolic process"/>
    <property type="evidence" value="ECO:0007669"/>
    <property type="project" value="TreeGrafter"/>
</dbReference>
<evidence type="ECO:0000313" key="8">
    <source>
        <dbReference type="EMBL" id="QUE49257.1"/>
    </source>
</evidence>
<protein>
    <recommendedName>
        <fullName evidence="6">Acetate kinase</fullName>
        <ecNumber evidence="6">2.7.2.1</ecNumber>
    </recommendedName>
    <alternativeName>
        <fullName evidence="6">Acetokinase</fullName>
    </alternativeName>
</protein>
<keyword evidence="6" id="KW-0963">Cytoplasm</keyword>
<evidence type="ECO:0000256" key="1">
    <source>
        <dbReference type="ARBA" id="ARBA00008748"/>
    </source>
</evidence>
<keyword evidence="6" id="KW-0460">Magnesium</keyword>
<dbReference type="EMBL" id="CP073100">
    <property type="protein sequence ID" value="QUE49257.1"/>
    <property type="molecule type" value="Genomic_DNA"/>
</dbReference>
<reference evidence="8" key="1">
    <citation type="submission" date="2021-04" db="EMBL/GenBank/DDBJ databases">
        <title>Luteolibacter sp. 32A isolated from the skin of an Anderson's salamander (Ambystoma andersonii).</title>
        <authorList>
            <person name="Spergser J."/>
            <person name="Busse H.-J."/>
        </authorList>
    </citation>
    <scope>NUCLEOTIDE SEQUENCE</scope>
    <source>
        <strain evidence="8">32A</strain>
    </source>
</reference>
<comment type="function">
    <text evidence="6">Catalyzes the formation of acetyl phosphate from acetate and ATP. Can also catalyze the reverse reaction.</text>
</comment>
<dbReference type="GO" id="GO:0005524">
    <property type="term" value="F:ATP binding"/>
    <property type="evidence" value="ECO:0007669"/>
    <property type="project" value="UniProtKB-KW"/>
</dbReference>
<comment type="similarity">
    <text evidence="1 6 7">Belongs to the acetokinase family.</text>
</comment>
<keyword evidence="6" id="KW-0479">Metal-binding</keyword>
<proteinExistence type="inferred from homology"/>
<evidence type="ECO:0000313" key="9">
    <source>
        <dbReference type="Proteomes" id="UP000676169"/>
    </source>
</evidence>
<evidence type="ECO:0000256" key="4">
    <source>
        <dbReference type="ARBA" id="ARBA00022777"/>
    </source>
</evidence>
<gene>
    <name evidence="6" type="primary">ackA</name>
    <name evidence="8" type="ORF">KBB96_10265</name>
</gene>
<dbReference type="PANTHER" id="PTHR21060">
    <property type="entry name" value="ACETATE KINASE"/>
    <property type="match status" value="1"/>
</dbReference>
<dbReference type="GO" id="GO:0005737">
    <property type="term" value="C:cytoplasm"/>
    <property type="evidence" value="ECO:0007669"/>
    <property type="project" value="UniProtKB-SubCell"/>
</dbReference>
<accession>A0A975G4N7</accession>
<evidence type="ECO:0000256" key="3">
    <source>
        <dbReference type="ARBA" id="ARBA00022741"/>
    </source>
</evidence>
<dbReference type="HAMAP" id="MF_00020">
    <property type="entry name" value="Acetate_kinase"/>
    <property type="match status" value="1"/>
</dbReference>
<keyword evidence="9" id="KW-1185">Reference proteome</keyword>
<keyword evidence="5 6" id="KW-0067">ATP-binding</keyword>
<feature type="binding site" evidence="6">
    <location>
        <position position="14"/>
    </location>
    <ligand>
        <name>Mg(2+)</name>
        <dbReference type="ChEBI" id="CHEBI:18420"/>
    </ligand>
</feature>
<keyword evidence="4 6" id="KW-0418">Kinase</keyword>
<feature type="binding site" evidence="6">
    <location>
        <position position="399"/>
    </location>
    <ligand>
        <name>Mg(2+)</name>
        <dbReference type="ChEBI" id="CHEBI:18420"/>
    </ligand>
</feature>
<dbReference type="GO" id="GO:0000287">
    <property type="term" value="F:magnesium ion binding"/>
    <property type="evidence" value="ECO:0007669"/>
    <property type="project" value="UniProtKB-UniRule"/>
</dbReference>
<dbReference type="PANTHER" id="PTHR21060:SF15">
    <property type="entry name" value="ACETATE KINASE-RELATED"/>
    <property type="match status" value="1"/>
</dbReference>
<dbReference type="Pfam" id="PF00871">
    <property type="entry name" value="Acetate_kinase"/>
    <property type="match status" value="1"/>
</dbReference>
<dbReference type="GO" id="GO:0006085">
    <property type="term" value="P:acetyl-CoA biosynthetic process"/>
    <property type="evidence" value="ECO:0007669"/>
    <property type="project" value="UniProtKB-UniRule"/>
</dbReference>
<comment type="subunit">
    <text evidence="6">Homodimer.</text>
</comment>
<comment type="pathway">
    <text evidence="6">Metabolic intermediate biosynthesis; acetyl-CoA biosynthesis; acetyl-CoA from acetate: step 1/2.</text>
</comment>
<comment type="catalytic activity">
    <reaction evidence="6">
        <text>acetate + ATP = acetyl phosphate + ADP</text>
        <dbReference type="Rhea" id="RHEA:11352"/>
        <dbReference type="ChEBI" id="CHEBI:22191"/>
        <dbReference type="ChEBI" id="CHEBI:30089"/>
        <dbReference type="ChEBI" id="CHEBI:30616"/>
        <dbReference type="ChEBI" id="CHEBI:456216"/>
        <dbReference type="EC" id="2.7.2.1"/>
    </reaction>
</comment>